<feature type="transmembrane region" description="Helical" evidence="6">
    <location>
        <begin position="14"/>
        <end position="36"/>
    </location>
</feature>
<evidence type="ECO:0000256" key="5">
    <source>
        <dbReference type="ARBA" id="ARBA00034313"/>
    </source>
</evidence>
<dbReference type="Pfam" id="PF08592">
    <property type="entry name" value="Anthrone_oxy"/>
    <property type="match status" value="1"/>
</dbReference>
<accession>A0A6A5YGV9</accession>
<evidence type="ECO:0000256" key="4">
    <source>
        <dbReference type="ARBA" id="ARBA00023136"/>
    </source>
</evidence>
<keyword evidence="2 6" id="KW-0812">Transmembrane</keyword>
<keyword evidence="8" id="KW-1185">Reference proteome</keyword>
<evidence type="ECO:0000256" key="2">
    <source>
        <dbReference type="ARBA" id="ARBA00022692"/>
    </source>
</evidence>
<dbReference type="EMBL" id="ML977362">
    <property type="protein sequence ID" value="KAF2106489.1"/>
    <property type="molecule type" value="Genomic_DNA"/>
</dbReference>
<evidence type="ECO:0000313" key="8">
    <source>
        <dbReference type="Proteomes" id="UP000799770"/>
    </source>
</evidence>
<feature type="transmembrane region" description="Helical" evidence="6">
    <location>
        <begin position="57"/>
        <end position="78"/>
    </location>
</feature>
<comment type="similarity">
    <text evidence="5">Belongs to the anthrone oxygenase family.</text>
</comment>
<dbReference type="Proteomes" id="UP000799770">
    <property type="component" value="Unassembled WGS sequence"/>
</dbReference>
<dbReference type="InterPro" id="IPR013901">
    <property type="entry name" value="Anthrone_oxy"/>
</dbReference>
<evidence type="ECO:0008006" key="9">
    <source>
        <dbReference type="Google" id="ProtNLM"/>
    </source>
</evidence>
<name>A0A6A5YGV9_9PLEO</name>
<gene>
    <name evidence="7" type="ORF">BDV96DRAFT_617349</name>
</gene>
<evidence type="ECO:0000256" key="6">
    <source>
        <dbReference type="SAM" id="Phobius"/>
    </source>
</evidence>
<evidence type="ECO:0000313" key="7">
    <source>
        <dbReference type="EMBL" id="KAF2106489.1"/>
    </source>
</evidence>
<evidence type="ECO:0000256" key="1">
    <source>
        <dbReference type="ARBA" id="ARBA00004141"/>
    </source>
</evidence>
<protein>
    <recommendedName>
        <fullName evidence="9">DUF1772-domain-containing protein</fullName>
    </recommendedName>
</protein>
<dbReference type="PANTHER" id="PTHR35042">
    <property type="entry name" value="ANTHRONE OXYGENASE ENCC"/>
    <property type="match status" value="1"/>
</dbReference>
<dbReference type="OrthoDB" id="5343383at2759"/>
<dbReference type="PANTHER" id="PTHR35042:SF1">
    <property type="entry name" value="DUF1772-DOMAIN-CONTAINING PROTEIN"/>
    <property type="match status" value="1"/>
</dbReference>
<proteinExistence type="inferred from homology"/>
<feature type="transmembrane region" description="Helical" evidence="6">
    <location>
        <begin position="90"/>
        <end position="110"/>
    </location>
</feature>
<reference evidence="7" key="1">
    <citation type="journal article" date="2020" name="Stud. Mycol.">
        <title>101 Dothideomycetes genomes: a test case for predicting lifestyles and emergence of pathogens.</title>
        <authorList>
            <person name="Haridas S."/>
            <person name="Albert R."/>
            <person name="Binder M."/>
            <person name="Bloem J."/>
            <person name="Labutti K."/>
            <person name="Salamov A."/>
            <person name="Andreopoulos B."/>
            <person name="Baker S."/>
            <person name="Barry K."/>
            <person name="Bills G."/>
            <person name="Bluhm B."/>
            <person name="Cannon C."/>
            <person name="Castanera R."/>
            <person name="Culley D."/>
            <person name="Daum C."/>
            <person name="Ezra D."/>
            <person name="Gonzalez J."/>
            <person name="Henrissat B."/>
            <person name="Kuo A."/>
            <person name="Liang C."/>
            <person name="Lipzen A."/>
            <person name="Lutzoni F."/>
            <person name="Magnuson J."/>
            <person name="Mondo S."/>
            <person name="Nolan M."/>
            <person name="Ohm R."/>
            <person name="Pangilinan J."/>
            <person name="Park H.-J."/>
            <person name="Ramirez L."/>
            <person name="Alfaro M."/>
            <person name="Sun H."/>
            <person name="Tritt A."/>
            <person name="Yoshinaga Y."/>
            <person name="Zwiers L.-H."/>
            <person name="Turgeon B."/>
            <person name="Goodwin S."/>
            <person name="Spatafora J."/>
            <person name="Crous P."/>
            <person name="Grigoriev I."/>
        </authorList>
    </citation>
    <scope>NUCLEOTIDE SEQUENCE</scope>
    <source>
        <strain evidence="7">CBS 627.86</strain>
    </source>
</reference>
<comment type="subcellular location">
    <subcellularLocation>
        <location evidence="1">Membrane</location>
        <topology evidence="1">Multi-pass membrane protein</topology>
    </subcellularLocation>
</comment>
<organism evidence="7 8">
    <name type="scientific">Lophiotrema nucula</name>
    <dbReference type="NCBI Taxonomy" id="690887"/>
    <lineage>
        <taxon>Eukaryota</taxon>
        <taxon>Fungi</taxon>
        <taxon>Dikarya</taxon>
        <taxon>Ascomycota</taxon>
        <taxon>Pezizomycotina</taxon>
        <taxon>Dothideomycetes</taxon>
        <taxon>Pleosporomycetidae</taxon>
        <taxon>Pleosporales</taxon>
        <taxon>Lophiotremataceae</taxon>
        <taxon>Lophiotrema</taxon>
    </lineage>
</organism>
<evidence type="ECO:0000256" key="3">
    <source>
        <dbReference type="ARBA" id="ARBA00022989"/>
    </source>
</evidence>
<sequence length="193" mass="21478">MASPSLPTDLPLRIARVIGLTAPAIYSSLTFAYSYMVTPPLITHAPERLLAKQWLQAYQYAATFVPPLILSGTLSNAYLAYTTPSSKLRILYASAAVLVWSIIPVTLLGFEPYVNGAGKWKVQQLLKDEGYYMPEKQGVMPSVYVHTAKPEARRWAEGVEMRDIARLWARLNAWRYRATALAVVLSGVGTCLW</sequence>
<keyword evidence="4 6" id="KW-0472">Membrane</keyword>
<keyword evidence="3 6" id="KW-1133">Transmembrane helix</keyword>
<dbReference type="AlphaFoldDB" id="A0A6A5YGV9"/>
<dbReference type="GO" id="GO:0016020">
    <property type="term" value="C:membrane"/>
    <property type="evidence" value="ECO:0007669"/>
    <property type="project" value="UniProtKB-SubCell"/>
</dbReference>